<feature type="transmembrane region" description="Helical" evidence="1">
    <location>
        <begin position="185"/>
        <end position="205"/>
    </location>
</feature>
<sequence length="215" mass="24054">MNIFQAWTYRAISQGISEETIVLLILLPLVASIVAATRHLVGFRGFGILIPTALSVVFVAMGITSGLLIFVAILLLATVARVSLRRLHIQYLPRMALLLWFISLGVLGMIFISTSFGINQVIPISIFPILILILLAEEFIGVQIGKSLREATQLTMETIVIALVGWFVFRLVWLHQLALNQPHWAILAPLAINLVVGRYTGLRLLEYQRFKRLLK</sequence>
<keyword evidence="1" id="KW-0472">Membrane</keyword>
<evidence type="ECO:0000313" key="4">
    <source>
        <dbReference type="Proteomes" id="UP000230033"/>
    </source>
</evidence>
<feature type="transmembrane region" description="Helical" evidence="1">
    <location>
        <begin position="154"/>
        <end position="173"/>
    </location>
</feature>
<proteinExistence type="predicted"/>
<feature type="transmembrane region" description="Helical" evidence="1">
    <location>
        <begin position="124"/>
        <end position="142"/>
    </location>
</feature>
<gene>
    <name evidence="3" type="ORF">COT65_00870</name>
</gene>
<organism evidence="3 4">
    <name type="scientific">Candidatus Shapirobacteria bacterium CG09_land_8_20_14_0_10_47_13</name>
    <dbReference type="NCBI Taxonomy" id="1974481"/>
    <lineage>
        <taxon>Bacteria</taxon>
        <taxon>Candidatus Shapironibacteriota</taxon>
    </lineage>
</organism>
<keyword evidence="1" id="KW-0812">Transmembrane</keyword>
<dbReference type="AlphaFoldDB" id="A0A2H0WN66"/>
<reference evidence="4" key="1">
    <citation type="submission" date="2017-09" db="EMBL/GenBank/DDBJ databases">
        <title>Depth-based differentiation of microbial function through sediment-hosted aquifers and enrichment of novel symbionts in the deep terrestrial subsurface.</title>
        <authorList>
            <person name="Probst A.J."/>
            <person name="Ladd B."/>
            <person name="Jarett J.K."/>
            <person name="Geller-Mcgrath D.E."/>
            <person name="Sieber C.M.K."/>
            <person name="Emerson J.B."/>
            <person name="Anantharaman K."/>
            <person name="Thomas B.C."/>
            <person name="Malmstrom R."/>
            <person name="Stieglmeier M."/>
            <person name="Klingl A."/>
            <person name="Woyke T."/>
            <person name="Ryan C.M."/>
            <person name="Banfield J.F."/>
        </authorList>
    </citation>
    <scope>NUCLEOTIDE SEQUENCE [LARGE SCALE GENOMIC DNA]</scope>
</reference>
<evidence type="ECO:0000313" key="3">
    <source>
        <dbReference type="EMBL" id="PIS14067.1"/>
    </source>
</evidence>
<protein>
    <recommendedName>
        <fullName evidence="2">7 transmembrane helices usually fused to an inactive transglutaminase domain-containing protein</fullName>
    </recommendedName>
</protein>
<dbReference type="EMBL" id="PEZJ01000010">
    <property type="protein sequence ID" value="PIS14067.1"/>
    <property type="molecule type" value="Genomic_DNA"/>
</dbReference>
<evidence type="ECO:0000256" key="1">
    <source>
        <dbReference type="SAM" id="Phobius"/>
    </source>
</evidence>
<dbReference type="Pfam" id="PF14402">
    <property type="entry name" value="7TM_transglut"/>
    <property type="match status" value="1"/>
</dbReference>
<feature type="transmembrane region" description="Helical" evidence="1">
    <location>
        <begin position="21"/>
        <end position="41"/>
    </location>
</feature>
<feature type="transmembrane region" description="Helical" evidence="1">
    <location>
        <begin position="97"/>
        <end position="118"/>
    </location>
</feature>
<feature type="domain" description="7 transmembrane helices usually fused to an inactive transglutaminase" evidence="2">
    <location>
        <begin position="22"/>
        <end position="213"/>
    </location>
</feature>
<evidence type="ECO:0000259" key="2">
    <source>
        <dbReference type="Pfam" id="PF14402"/>
    </source>
</evidence>
<accession>A0A2H0WN66</accession>
<feature type="transmembrane region" description="Helical" evidence="1">
    <location>
        <begin position="53"/>
        <end position="76"/>
    </location>
</feature>
<keyword evidence="1" id="KW-1133">Transmembrane helix</keyword>
<dbReference type="Proteomes" id="UP000230033">
    <property type="component" value="Unassembled WGS sequence"/>
</dbReference>
<dbReference type="InterPro" id="IPR025840">
    <property type="entry name" value="7TM_transglut"/>
</dbReference>
<name>A0A2H0WN66_9BACT</name>
<comment type="caution">
    <text evidence="3">The sequence shown here is derived from an EMBL/GenBank/DDBJ whole genome shotgun (WGS) entry which is preliminary data.</text>
</comment>